<feature type="transmembrane region" description="Helical" evidence="1">
    <location>
        <begin position="57"/>
        <end position="81"/>
    </location>
</feature>
<accession>A0A1G2CTV2</accession>
<protein>
    <submittedName>
        <fullName evidence="2">Uncharacterized protein</fullName>
    </submittedName>
</protein>
<comment type="caution">
    <text evidence="2">The sequence shown here is derived from an EMBL/GenBank/DDBJ whole genome shotgun (WGS) entry which is preliminary data.</text>
</comment>
<keyword evidence="1" id="KW-1133">Transmembrane helix</keyword>
<dbReference type="Pfam" id="PF18895">
    <property type="entry name" value="T4SS_pilin"/>
    <property type="match status" value="1"/>
</dbReference>
<keyword evidence="1" id="KW-0472">Membrane</keyword>
<dbReference type="EMBL" id="MHLH01000011">
    <property type="protein sequence ID" value="OGZ04101.1"/>
    <property type="molecule type" value="Genomic_DNA"/>
</dbReference>
<evidence type="ECO:0000256" key="1">
    <source>
        <dbReference type="SAM" id="Phobius"/>
    </source>
</evidence>
<keyword evidence="1" id="KW-0812">Transmembrane</keyword>
<evidence type="ECO:0000313" key="2">
    <source>
        <dbReference type="EMBL" id="OGZ04101.1"/>
    </source>
</evidence>
<dbReference type="STRING" id="1798657.A2648_02990"/>
<feature type="transmembrane region" description="Helical" evidence="1">
    <location>
        <begin position="12"/>
        <end position="32"/>
    </location>
</feature>
<reference evidence="2 3" key="1">
    <citation type="journal article" date="2016" name="Nat. Commun.">
        <title>Thousands of microbial genomes shed light on interconnected biogeochemical processes in an aquifer system.</title>
        <authorList>
            <person name="Anantharaman K."/>
            <person name="Brown C.T."/>
            <person name="Hug L.A."/>
            <person name="Sharon I."/>
            <person name="Castelle C.J."/>
            <person name="Probst A.J."/>
            <person name="Thomas B.C."/>
            <person name="Singh A."/>
            <person name="Wilkins M.J."/>
            <person name="Karaoz U."/>
            <person name="Brodie E.L."/>
            <person name="Williams K.H."/>
            <person name="Hubbard S.S."/>
            <person name="Banfield J.F."/>
        </authorList>
    </citation>
    <scope>NUCLEOTIDE SEQUENCE [LARGE SCALE GENOMIC DNA]</scope>
</reference>
<feature type="transmembrane region" description="Helical" evidence="1">
    <location>
        <begin position="101"/>
        <end position="123"/>
    </location>
</feature>
<proteinExistence type="predicted"/>
<organism evidence="2 3">
    <name type="scientific">Candidatus Lloydbacteria bacterium RIFCSPHIGHO2_01_FULL_41_20</name>
    <dbReference type="NCBI Taxonomy" id="1798657"/>
    <lineage>
        <taxon>Bacteria</taxon>
        <taxon>Candidatus Lloydiibacteriota</taxon>
    </lineage>
</organism>
<sequence>MTKLIYSRTEKITIITVIVLLLIIPAFSFVLAQDGRIVPCNGPDCNFSSFIELGNRIINFFIVIGASLGAISFAWAGWLYVTSGGNPGTLDKAKSIFRKVIVGFIIMLSAWLIIKLVLASLGYGDLSLGFISDLVR</sequence>
<dbReference type="AlphaFoldDB" id="A0A1G2CTV2"/>
<dbReference type="Proteomes" id="UP000178841">
    <property type="component" value="Unassembled WGS sequence"/>
</dbReference>
<evidence type="ECO:0000313" key="3">
    <source>
        <dbReference type="Proteomes" id="UP000178841"/>
    </source>
</evidence>
<dbReference type="InterPro" id="IPR043993">
    <property type="entry name" value="T4SS_pilin"/>
</dbReference>
<gene>
    <name evidence="2" type="ORF">A2648_02990</name>
</gene>
<name>A0A1G2CTV2_9BACT</name>